<dbReference type="OMA" id="DEHTHEW"/>
<dbReference type="PROSITE" id="PS50801">
    <property type="entry name" value="STAS"/>
    <property type="match status" value="1"/>
</dbReference>
<dbReference type="EMBL" id="CH991571">
    <property type="protein sequence ID" value="EDQ85788.1"/>
    <property type="molecule type" value="Genomic_DNA"/>
</dbReference>
<evidence type="ECO:0000256" key="2">
    <source>
        <dbReference type="ARBA" id="ARBA00022692"/>
    </source>
</evidence>
<feature type="transmembrane region" description="Helical" evidence="6">
    <location>
        <begin position="398"/>
        <end position="427"/>
    </location>
</feature>
<feature type="transmembrane region" description="Helical" evidence="6">
    <location>
        <begin position="180"/>
        <end position="199"/>
    </location>
</feature>
<proteinExistence type="predicted"/>
<feature type="region of interest" description="Disordered" evidence="5">
    <location>
        <begin position="718"/>
        <end position="740"/>
    </location>
</feature>
<evidence type="ECO:0000256" key="6">
    <source>
        <dbReference type="SAM" id="Phobius"/>
    </source>
</evidence>
<dbReference type="InterPro" id="IPR052706">
    <property type="entry name" value="Membrane-Transporter-like"/>
</dbReference>
<evidence type="ECO:0000313" key="9">
    <source>
        <dbReference type="EMBL" id="EDQ85788.1"/>
    </source>
</evidence>
<name>A9V9V2_MONBE</name>
<feature type="domain" description="STAS" evidence="8">
    <location>
        <begin position="582"/>
        <end position="713"/>
    </location>
</feature>
<evidence type="ECO:0000256" key="1">
    <source>
        <dbReference type="ARBA" id="ARBA00004141"/>
    </source>
</evidence>
<organism evidence="9 10">
    <name type="scientific">Monosiga brevicollis</name>
    <name type="common">Choanoflagellate</name>
    <dbReference type="NCBI Taxonomy" id="81824"/>
    <lineage>
        <taxon>Eukaryota</taxon>
        <taxon>Choanoflagellata</taxon>
        <taxon>Craspedida</taxon>
        <taxon>Salpingoecidae</taxon>
        <taxon>Monosiga</taxon>
    </lineage>
</organism>
<evidence type="ECO:0000259" key="8">
    <source>
        <dbReference type="PROSITE" id="PS50801"/>
    </source>
</evidence>
<feature type="transmembrane region" description="Helical" evidence="6">
    <location>
        <begin position="233"/>
        <end position="252"/>
    </location>
</feature>
<reference evidence="9 10" key="1">
    <citation type="journal article" date="2008" name="Nature">
        <title>The genome of the choanoflagellate Monosiga brevicollis and the origin of metazoans.</title>
        <authorList>
            <consortium name="JGI Sequencing"/>
            <person name="King N."/>
            <person name="Westbrook M.J."/>
            <person name="Young S.L."/>
            <person name="Kuo A."/>
            <person name="Abedin M."/>
            <person name="Chapman J."/>
            <person name="Fairclough S."/>
            <person name="Hellsten U."/>
            <person name="Isogai Y."/>
            <person name="Letunic I."/>
            <person name="Marr M."/>
            <person name="Pincus D."/>
            <person name="Putnam N."/>
            <person name="Rokas A."/>
            <person name="Wright K.J."/>
            <person name="Zuzow R."/>
            <person name="Dirks W."/>
            <person name="Good M."/>
            <person name="Goodstein D."/>
            <person name="Lemons D."/>
            <person name="Li W."/>
            <person name="Lyons J.B."/>
            <person name="Morris A."/>
            <person name="Nichols S."/>
            <person name="Richter D.J."/>
            <person name="Salamov A."/>
            <person name="Bork P."/>
            <person name="Lim W.A."/>
            <person name="Manning G."/>
            <person name="Miller W.T."/>
            <person name="McGinnis W."/>
            <person name="Shapiro H."/>
            <person name="Tjian R."/>
            <person name="Grigoriev I.V."/>
            <person name="Rokhsar D."/>
        </authorList>
    </citation>
    <scope>NUCLEOTIDE SEQUENCE [LARGE SCALE GENOMIC DNA]</scope>
    <source>
        <strain evidence="10">MX1 / ATCC 50154</strain>
    </source>
</reference>
<evidence type="ECO:0000256" key="5">
    <source>
        <dbReference type="SAM" id="MobiDB-lite"/>
    </source>
</evidence>
<dbReference type="KEGG" id="mbr:MONBRDRAFT_11637"/>
<keyword evidence="10" id="KW-1185">Reference proteome</keyword>
<feature type="transmembrane region" description="Helical" evidence="6">
    <location>
        <begin position="447"/>
        <end position="472"/>
    </location>
</feature>
<comment type="subcellular location">
    <subcellularLocation>
        <location evidence="1">Membrane</location>
        <topology evidence="1">Multi-pass membrane protein</topology>
    </subcellularLocation>
</comment>
<evidence type="ECO:0000256" key="4">
    <source>
        <dbReference type="ARBA" id="ARBA00023136"/>
    </source>
</evidence>
<feature type="chain" id="PRO_5002745449" description="STAS domain-containing protein" evidence="7">
    <location>
        <begin position="21"/>
        <end position="740"/>
    </location>
</feature>
<dbReference type="InterPro" id="IPR002645">
    <property type="entry name" value="STAS_dom"/>
</dbReference>
<keyword evidence="2 6" id="KW-0812">Transmembrane</keyword>
<evidence type="ECO:0000313" key="10">
    <source>
        <dbReference type="Proteomes" id="UP000001357"/>
    </source>
</evidence>
<feature type="transmembrane region" description="Helical" evidence="6">
    <location>
        <begin position="153"/>
        <end position="174"/>
    </location>
</feature>
<dbReference type="PANTHER" id="PTHR43310">
    <property type="entry name" value="SULFATE TRANSPORTER YBAR-RELATED"/>
    <property type="match status" value="1"/>
</dbReference>
<dbReference type="PANTHER" id="PTHR43310:SF1">
    <property type="entry name" value="SULFATE TRANSPORTER YBAR-RELATED"/>
    <property type="match status" value="1"/>
</dbReference>
<dbReference type="GeneID" id="5894740"/>
<keyword evidence="7" id="KW-0732">Signal</keyword>
<dbReference type="Pfam" id="PF01740">
    <property type="entry name" value="STAS"/>
    <property type="match status" value="1"/>
</dbReference>
<evidence type="ECO:0000256" key="7">
    <source>
        <dbReference type="SAM" id="SignalP"/>
    </source>
</evidence>
<accession>A9V9V2</accession>
<protein>
    <recommendedName>
        <fullName evidence="8">STAS domain-containing protein</fullName>
    </recommendedName>
</protein>
<dbReference type="RefSeq" id="XP_001749503.1">
    <property type="nucleotide sequence ID" value="XM_001749451.1"/>
</dbReference>
<dbReference type="eggNOG" id="KOG0236">
    <property type="taxonomic scope" value="Eukaryota"/>
</dbReference>
<feature type="signal peptide" evidence="7">
    <location>
        <begin position="1"/>
        <end position="20"/>
    </location>
</feature>
<dbReference type="InParanoid" id="A9V9V2"/>
<keyword evidence="4 6" id="KW-0472">Membrane</keyword>
<dbReference type="STRING" id="81824.A9V9V2"/>
<dbReference type="Pfam" id="PF00916">
    <property type="entry name" value="Sulfate_transp"/>
    <property type="match status" value="1"/>
</dbReference>
<keyword evidence="3 6" id="KW-1133">Transmembrane helix</keyword>
<feature type="transmembrane region" description="Helical" evidence="6">
    <location>
        <begin position="104"/>
        <end position="132"/>
    </location>
</feature>
<evidence type="ECO:0000256" key="3">
    <source>
        <dbReference type="ARBA" id="ARBA00022989"/>
    </source>
</evidence>
<dbReference type="InterPro" id="IPR011547">
    <property type="entry name" value="SLC26A/SulP_dom"/>
</dbReference>
<dbReference type="InterPro" id="IPR036513">
    <property type="entry name" value="STAS_dom_sf"/>
</dbReference>
<dbReference type="SUPFAM" id="SSF52091">
    <property type="entry name" value="SpoIIaa-like"/>
    <property type="match status" value="1"/>
</dbReference>
<dbReference type="Proteomes" id="UP000001357">
    <property type="component" value="Unassembled WGS sequence"/>
</dbReference>
<dbReference type="CDD" id="cd07042">
    <property type="entry name" value="STAS_SulP_like_sulfate_transporter"/>
    <property type="match status" value="1"/>
</dbReference>
<sequence>MALSLWGQIWLCLTTAQVATQDTAQKVATGVAGVSRATASAVLNGPGQLVTKTKETVAYYRAEPTVLRRELVSGFTIAVLQIPESVAFSFVAGLDPIYGLRATIFLGFIAGLIGSRPGMVSGAAGAMAVILADLTGPGGEWRDGQFTDGQVDDLVNITLMITGAMQVGLALFGLARFARLIPFTAMIGFMNGLAIIILISQLTAFQECPNDEYAVCARADTLKWMRIDDGRTWMVILESLMSAAIVVFFPLWRSVHRYVPAALVSLVVVTAFEHAINRTAIDLPTRTVGETAPLAGGFEAPRFPNKPAGAEWGTICLYAAIMTMVGAIESIMTSEAVAELLQEPNNRWASTQECVAQGIGNFISGLFSSMGGDAMIGQSTVNVMNGARHRLSTTSASVFLLIIVVALSRAIEVVPVACLTGILFVIVTKTFHWPTFRLLFQLSWPDSLGIILVTVLAVTTNLAYAVLAGVVWRALVHAYASGELIHCRTELRAIQDGKVLAPLDSDEAGNETGNEAVTAELNRSSSAAQLLSTNTTAAVSADEPLVDTPPVAESNVDTTAASTGPATRSPAIIADANAVEKVYYFSGPLFFGSATAFRGAFDPAHDPQRIVIDFTAALVSDFSAVTALRGVCKRYQQLGKEVIIQGLDAHSRTHMQRHRKLRYLAEEDQSLEDEGVPAEPPHHLNSLHIFQPEGDEIGHFSMDASGDDAVAELYRSNGDASLNGSTVRRRPHTATSVAEV</sequence>
<dbReference type="AlphaFoldDB" id="A9V9V2"/>
<dbReference type="GO" id="GO:0016020">
    <property type="term" value="C:membrane"/>
    <property type="evidence" value="ECO:0000318"/>
    <property type="project" value="GO_Central"/>
</dbReference>
<feature type="transmembrane region" description="Helical" evidence="6">
    <location>
        <begin position="71"/>
        <end position="92"/>
    </location>
</feature>
<dbReference type="Gene3D" id="3.30.750.24">
    <property type="entry name" value="STAS domain"/>
    <property type="match status" value="1"/>
</dbReference>
<gene>
    <name evidence="9" type="ORF">MONBRDRAFT_11637</name>
</gene>